<feature type="domain" description="Protein kinase" evidence="5">
    <location>
        <begin position="100"/>
        <end position="383"/>
    </location>
</feature>
<dbReference type="SUPFAM" id="SSF56112">
    <property type="entry name" value="Protein kinase-like (PK-like)"/>
    <property type="match status" value="1"/>
</dbReference>
<comment type="caution">
    <text evidence="6">The sequence shown here is derived from an EMBL/GenBank/DDBJ whole genome shotgun (WGS) entry which is preliminary data.</text>
</comment>
<evidence type="ECO:0000256" key="3">
    <source>
        <dbReference type="ARBA" id="ARBA00022777"/>
    </source>
</evidence>
<dbReference type="InterPro" id="IPR011009">
    <property type="entry name" value="Kinase-like_dom_sf"/>
</dbReference>
<dbReference type="PRINTS" id="PR00109">
    <property type="entry name" value="TYRKINASE"/>
</dbReference>
<dbReference type="PROSITE" id="PS50011">
    <property type="entry name" value="PROTEIN_KINASE_DOM"/>
    <property type="match status" value="1"/>
</dbReference>
<dbReference type="Proteomes" id="UP000022910">
    <property type="component" value="Unassembled WGS sequence"/>
</dbReference>
<keyword evidence="3" id="KW-0418">Kinase</keyword>
<evidence type="ECO:0000256" key="2">
    <source>
        <dbReference type="ARBA" id="ARBA00022741"/>
    </source>
</evidence>
<dbReference type="InterPro" id="IPR051681">
    <property type="entry name" value="Ser/Thr_Kinases-Pseudokinases"/>
</dbReference>
<dbReference type="GO" id="GO:0004674">
    <property type="term" value="F:protein serine/threonine kinase activity"/>
    <property type="evidence" value="ECO:0007669"/>
    <property type="project" value="TreeGrafter"/>
</dbReference>
<dbReference type="Pfam" id="PF07714">
    <property type="entry name" value="PK_Tyr_Ser-Thr"/>
    <property type="match status" value="1"/>
</dbReference>
<dbReference type="PANTHER" id="PTHR44329">
    <property type="entry name" value="SERINE/THREONINE-PROTEIN KINASE TNNI3K-RELATED"/>
    <property type="match status" value="1"/>
</dbReference>
<dbReference type="GO" id="GO:0005524">
    <property type="term" value="F:ATP binding"/>
    <property type="evidence" value="ECO:0007669"/>
    <property type="project" value="UniProtKB-KW"/>
</dbReference>
<gene>
    <name evidence="6" type="ORF">RirG_213240</name>
</gene>
<sequence length="450" mass="51956">MDQLTNHKTDLLLSDNTSLDLPQQTTIKPNRKPKMTILCSECNQIRKRSNENHQICQVCYKAKSVYIPSGNKVIDDFIKHTLISGNKLAGKMVFVPYDQFKNVEFIAEGGFSKIYKATWIDGPIMHEWNNVKNKYKNYKVVLKKLNNSKGITSKELNELKIFHEFSLNWKMTGSNRNNVSRYFGITQDPVTKDIMIVMPHYKLGDLTNYITNNFYSIEWVSKLYKLSQIVTGLINIHSVNILHRDFHSGNIFFRDKYNTQSVYLGDLGLSKSATEITDDDNNKENYGIIPYMAPEIFKGKKYTKESDIYSFGMIMWEFMTSRRPFWDRSHDTELIIEICDGLRPPIVTNAPKGYIELMKECWHSDPNKRPVATDIFDRLDKMWKGELVPAEKTKIIQSLDIGPVTKNNPGAIYRSRSLSGMIQSAMFTMSTRSLRSQSITAEFGKYNNAE</sequence>
<name>A0A015LPW7_RHIIW</name>
<organism evidence="6 7">
    <name type="scientific">Rhizophagus irregularis (strain DAOM 197198w)</name>
    <name type="common">Glomus intraradices</name>
    <dbReference type="NCBI Taxonomy" id="1432141"/>
    <lineage>
        <taxon>Eukaryota</taxon>
        <taxon>Fungi</taxon>
        <taxon>Fungi incertae sedis</taxon>
        <taxon>Mucoromycota</taxon>
        <taxon>Glomeromycotina</taxon>
        <taxon>Glomeromycetes</taxon>
        <taxon>Glomerales</taxon>
        <taxon>Glomeraceae</taxon>
        <taxon>Rhizophagus</taxon>
    </lineage>
</organism>
<keyword evidence="1" id="KW-0808">Transferase</keyword>
<evidence type="ECO:0000259" key="5">
    <source>
        <dbReference type="PROSITE" id="PS50011"/>
    </source>
</evidence>
<keyword evidence="4" id="KW-0067">ATP-binding</keyword>
<dbReference type="EMBL" id="JEMT01027535">
    <property type="protein sequence ID" value="EXX56763.1"/>
    <property type="molecule type" value="Genomic_DNA"/>
</dbReference>
<evidence type="ECO:0000313" key="6">
    <source>
        <dbReference type="EMBL" id="EXX56763.1"/>
    </source>
</evidence>
<dbReference type="PANTHER" id="PTHR44329:SF288">
    <property type="entry name" value="MITOGEN-ACTIVATED PROTEIN KINASE KINASE KINASE 20"/>
    <property type="match status" value="1"/>
</dbReference>
<evidence type="ECO:0000256" key="4">
    <source>
        <dbReference type="ARBA" id="ARBA00022840"/>
    </source>
</evidence>
<evidence type="ECO:0000313" key="7">
    <source>
        <dbReference type="Proteomes" id="UP000022910"/>
    </source>
</evidence>
<dbReference type="HOGENOM" id="CLU_000288_7_34_1"/>
<dbReference type="InterPro" id="IPR000719">
    <property type="entry name" value="Prot_kinase_dom"/>
</dbReference>
<accession>A0A015LPW7</accession>
<dbReference type="Gene3D" id="1.10.510.10">
    <property type="entry name" value="Transferase(Phosphotransferase) domain 1"/>
    <property type="match status" value="1"/>
</dbReference>
<proteinExistence type="predicted"/>
<dbReference type="AlphaFoldDB" id="A0A015LPW7"/>
<protein>
    <submittedName>
        <fullName evidence="6">Ste11p</fullName>
    </submittedName>
</protein>
<evidence type="ECO:0000256" key="1">
    <source>
        <dbReference type="ARBA" id="ARBA00022679"/>
    </source>
</evidence>
<keyword evidence="7" id="KW-1185">Reference proteome</keyword>
<keyword evidence="2" id="KW-0547">Nucleotide-binding</keyword>
<reference evidence="6 7" key="1">
    <citation type="submission" date="2014-02" db="EMBL/GenBank/DDBJ databases">
        <title>Single nucleus genome sequencing reveals high similarity among nuclei of an endomycorrhizal fungus.</title>
        <authorList>
            <person name="Lin K."/>
            <person name="Geurts R."/>
            <person name="Zhang Z."/>
            <person name="Limpens E."/>
            <person name="Saunders D.G."/>
            <person name="Mu D."/>
            <person name="Pang E."/>
            <person name="Cao H."/>
            <person name="Cha H."/>
            <person name="Lin T."/>
            <person name="Zhou Q."/>
            <person name="Shang Y."/>
            <person name="Li Y."/>
            <person name="Ivanov S."/>
            <person name="Sharma T."/>
            <person name="Velzen R.V."/>
            <person name="Ruijter N.D."/>
            <person name="Aanen D.K."/>
            <person name="Win J."/>
            <person name="Kamoun S."/>
            <person name="Bisseling T."/>
            <person name="Huang S."/>
        </authorList>
    </citation>
    <scope>NUCLEOTIDE SEQUENCE [LARGE SCALE GENOMIC DNA]</scope>
    <source>
        <strain evidence="7">DAOM197198w</strain>
    </source>
</reference>
<dbReference type="InterPro" id="IPR001245">
    <property type="entry name" value="Ser-Thr/Tyr_kinase_cat_dom"/>
</dbReference>